<dbReference type="AlphaFoldDB" id="A0AB39IW14"/>
<reference evidence="1" key="1">
    <citation type="submission" date="2024-07" db="EMBL/GenBank/DDBJ databases">
        <authorList>
            <person name="Pedron J."/>
        </authorList>
    </citation>
    <scope>NUCLEOTIDE SEQUENCE</scope>
    <source>
        <strain evidence="1">A003-S1-M15</strain>
    </source>
</reference>
<accession>A0AB39IW14</accession>
<name>A0AB39IW14_9GAMM</name>
<dbReference type="EMBL" id="CP162670">
    <property type="protein sequence ID" value="XDL25988.1"/>
    <property type="molecule type" value="Genomic_DNA"/>
</dbReference>
<protein>
    <submittedName>
        <fullName evidence="1">Uncharacterized protein</fullName>
    </submittedName>
</protein>
<sequence length="56" mass="6196">MFIDWSAIIASLAGAEVGVNARWGRPGAEFVTGDQHVLLTDESLYLLYAEKCWLPN</sequence>
<organism evidence="1">
    <name type="scientific">Dickeya oryzae</name>
    <dbReference type="NCBI Taxonomy" id="1240404"/>
    <lineage>
        <taxon>Bacteria</taxon>
        <taxon>Pseudomonadati</taxon>
        <taxon>Pseudomonadota</taxon>
        <taxon>Gammaproteobacteria</taxon>
        <taxon>Enterobacterales</taxon>
        <taxon>Pectobacteriaceae</taxon>
        <taxon>Dickeya</taxon>
    </lineage>
</organism>
<gene>
    <name evidence="1" type="ORF">LF929_007290</name>
</gene>
<dbReference type="GeneID" id="302581465"/>
<dbReference type="RefSeq" id="WP_226093267.1">
    <property type="nucleotide sequence ID" value="NZ_CP162670.1"/>
</dbReference>
<evidence type="ECO:0000313" key="1">
    <source>
        <dbReference type="EMBL" id="XDL25988.1"/>
    </source>
</evidence>
<proteinExistence type="predicted"/>